<evidence type="ECO:0000259" key="1">
    <source>
        <dbReference type="PROSITE" id="PS50943"/>
    </source>
</evidence>
<dbReference type="AlphaFoldDB" id="A0A2W2DE16"/>
<dbReference type="InterPro" id="IPR001387">
    <property type="entry name" value="Cro/C1-type_HTH"/>
</dbReference>
<feature type="domain" description="HTH cro/C1-type" evidence="1">
    <location>
        <begin position="9"/>
        <end position="63"/>
    </location>
</feature>
<dbReference type="GO" id="GO:0003677">
    <property type="term" value="F:DNA binding"/>
    <property type="evidence" value="ECO:0007669"/>
    <property type="project" value="InterPro"/>
</dbReference>
<sequence length="117" mass="12431">MAATFAAILHGLMANRRLTRRALSRASGRAESTINQLLAGTAEPTAEVLQDIAPALEMAVADLLVIAGLPMDYDVDRPGPWRASHEIGSLVAAACWLTPEQVEQLTALARELRAGDA</sequence>
<name>A0A2W2DE16_9ACTN</name>
<dbReference type="OrthoDB" id="3397696at2"/>
<gene>
    <name evidence="2" type="ORF">C1I99_03885</name>
</gene>
<dbReference type="EMBL" id="POUB01000013">
    <property type="protein sequence ID" value="PZG02139.1"/>
    <property type="molecule type" value="Genomic_DNA"/>
</dbReference>
<dbReference type="Pfam" id="PF13443">
    <property type="entry name" value="HTH_26"/>
    <property type="match status" value="1"/>
</dbReference>
<dbReference type="InterPro" id="IPR010982">
    <property type="entry name" value="Lambda_DNA-bd_dom_sf"/>
</dbReference>
<dbReference type="RefSeq" id="WP_111132762.1">
    <property type="nucleotide sequence ID" value="NZ_POUB01000013.1"/>
</dbReference>
<evidence type="ECO:0000313" key="3">
    <source>
        <dbReference type="Proteomes" id="UP000248749"/>
    </source>
</evidence>
<accession>A0A2W2DE16</accession>
<dbReference type="Proteomes" id="UP000248749">
    <property type="component" value="Unassembled WGS sequence"/>
</dbReference>
<keyword evidence="3" id="KW-1185">Reference proteome</keyword>
<reference evidence="2 3" key="1">
    <citation type="submission" date="2018-01" db="EMBL/GenBank/DDBJ databases">
        <title>Draft genome sequence of Salinispora sp. 13K206.</title>
        <authorList>
            <person name="Sahin N."/>
            <person name="Saygin H."/>
            <person name="Ay H."/>
        </authorList>
    </citation>
    <scope>NUCLEOTIDE SEQUENCE [LARGE SCALE GENOMIC DNA]</scope>
    <source>
        <strain evidence="2 3">13K206</strain>
    </source>
</reference>
<dbReference type="SUPFAM" id="SSF47413">
    <property type="entry name" value="lambda repressor-like DNA-binding domains"/>
    <property type="match status" value="1"/>
</dbReference>
<comment type="caution">
    <text evidence="2">The sequence shown here is derived from an EMBL/GenBank/DDBJ whole genome shotgun (WGS) entry which is preliminary data.</text>
</comment>
<protein>
    <submittedName>
        <fullName evidence="2">Transcriptional regulator</fullName>
    </submittedName>
</protein>
<dbReference type="PROSITE" id="PS50943">
    <property type="entry name" value="HTH_CROC1"/>
    <property type="match status" value="1"/>
</dbReference>
<dbReference type="Gene3D" id="1.10.260.40">
    <property type="entry name" value="lambda repressor-like DNA-binding domains"/>
    <property type="match status" value="1"/>
</dbReference>
<proteinExistence type="predicted"/>
<evidence type="ECO:0000313" key="2">
    <source>
        <dbReference type="EMBL" id="PZG02139.1"/>
    </source>
</evidence>
<organism evidence="2 3">
    <name type="scientific">Micromonospora deserti</name>
    <dbReference type="NCBI Taxonomy" id="2070366"/>
    <lineage>
        <taxon>Bacteria</taxon>
        <taxon>Bacillati</taxon>
        <taxon>Actinomycetota</taxon>
        <taxon>Actinomycetes</taxon>
        <taxon>Micromonosporales</taxon>
        <taxon>Micromonosporaceae</taxon>
        <taxon>Micromonospora</taxon>
    </lineage>
</organism>